<keyword evidence="4" id="KW-1185">Reference proteome</keyword>
<proteinExistence type="predicted"/>
<dbReference type="PANTHER" id="PTHR48081">
    <property type="entry name" value="AB HYDROLASE SUPERFAMILY PROTEIN C4A8.06C"/>
    <property type="match status" value="1"/>
</dbReference>
<name>A0A8K0WAY5_9HYPO</name>
<sequence length="363" mass="39370">MHKGRSHLTPQAIMPPSPIQSDFIVPAGLFAPAAIPPTSSDFDDAVRAAMANIPKWHEVGVSKYREMWENGEFPVQPVRLDCATNISIPSREAGRYIICRLLKPQNGTQTKDVFMHIHGGGWSMGNAGDQDSWLQSIADTAGLVIVSVGYRLAPEHPGPAGDEDCFDAAEWLILNARERFGAELAFIGGESAGGHLSVVTALHLLSHEKAEIRDFKLTGGLILLFGCYDLGSTPSQIHHRLASKNGDDGVRELELVNLYQPNVAGDAWKNPQISPLYADLEEYRNADGISSRLPPALFIVGTKDFLLDDTIFMSAKWQMAGAPAVVKIFPGATHGFIAFPPDQVPSAKSGMESLFAFIKSRLG</sequence>
<evidence type="ECO:0000256" key="1">
    <source>
        <dbReference type="ARBA" id="ARBA00022801"/>
    </source>
</evidence>
<dbReference type="InterPro" id="IPR050300">
    <property type="entry name" value="GDXG_lipolytic_enzyme"/>
</dbReference>
<evidence type="ECO:0000313" key="4">
    <source>
        <dbReference type="Proteomes" id="UP000813427"/>
    </source>
</evidence>
<gene>
    <name evidence="3" type="ORF">BKA59DRAFT_481156</name>
</gene>
<dbReference type="Proteomes" id="UP000813427">
    <property type="component" value="Unassembled WGS sequence"/>
</dbReference>
<dbReference type="InterPro" id="IPR013094">
    <property type="entry name" value="AB_hydrolase_3"/>
</dbReference>
<dbReference type="SUPFAM" id="SSF53474">
    <property type="entry name" value="alpha/beta-Hydrolases"/>
    <property type="match status" value="1"/>
</dbReference>
<feature type="domain" description="Alpha/beta hydrolase fold-3" evidence="2">
    <location>
        <begin position="115"/>
        <end position="337"/>
    </location>
</feature>
<comment type="caution">
    <text evidence="3">The sequence shown here is derived from an EMBL/GenBank/DDBJ whole genome shotgun (WGS) entry which is preliminary data.</text>
</comment>
<protein>
    <submittedName>
        <fullName evidence="3">Esterase/lipase/thioesterase</fullName>
    </submittedName>
</protein>
<dbReference type="InterPro" id="IPR029058">
    <property type="entry name" value="AB_hydrolase_fold"/>
</dbReference>
<evidence type="ECO:0000313" key="3">
    <source>
        <dbReference type="EMBL" id="KAH7242656.1"/>
    </source>
</evidence>
<accession>A0A8K0WAY5</accession>
<dbReference type="PANTHER" id="PTHR48081:SF8">
    <property type="entry name" value="ALPHA_BETA HYDROLASE FOLD-3 DOMAIN-CONTAINING PROTEIN-RELATED"/>
    <property type="match status" value="1"/>
</dbReference>
<dbReference type="Gene3D" id="3.40.50.1820">
    <property type="entry name" value="alpha/beta hydrolase"/>
    <property type="match status" value="1"/>
</dbReference>
<reference evidence="3" key="1">
    <citation type="journal article" date="2021" name="Nat. Commun.">
        <title>Genetic determinants of endophytism in the Arabidopsis root mycobiome.</title>
        <authorList>
            <person name="Mesny F."/>
            <person name="Miyauchi S."/>
            <person name="Thiergart T."/>
            <person name="Pickel B."/>
            <person name="Atanasova L."/>
            <person name="Karlsson M."/>
            <person name="Huettel B."/>
            <person name="Barry K.W."/>
            <person name="Haridas S."/>
            <person name="Chen C."/>
            <person name="Bauer D."/>
            <person name="Andreopoulos W."/>
            <person name="Pangilinan J."/>
            <person name="LaButti K."/>
            <person name="Riley R."/>
            <person name="Lipzen A."/>
            <person name="Clum A."/>
            <person name="Drula E."/>
            <person name="Henrissat B."/>
            <person name="Kohler A."/>
            <person name="Grigoriev I.V."/>
            <person name="Martin F.M."/>
            <person name="Hacquard S."/>
        </authorList>
    </citation>
    <scope>NUCLEOTIDE SEQUENCE</scope>
    <source>
        <strain evidence="3">MPI-SDFR-AT-0068</strain>
    </source>
</reference>
<dbReference type="AlphaFoldDB" id="A0A8K0WAY5"/>
<dbReference type="EMBL" id="JAGPXF010000005">
    <property type="protein sequence ID" value="KAH7242656.1"/>
    <property type="molecule type" value="Genomic_DNA"/>
</dbReference>
<evidence type="ECO:0000259" key="2">
    <source>
        <dbReference type="Pfam" id="PF07859"/>
    </source>
</evidence>
<dbReference type="OrthoDB" id="408631at2759"/>
<dbReference type="GO" id="GO:0016787">
    <property type="term" value="F:hydrolase activity"/>
    <property type="evidence" value="ECO:0007669"/>
    <property type="project" value="UniProtKB-KW"/>
</dbReference>
<organism evidence="3 4">
    <name type="scientific">Fusarium tricinctum</name>
    <dbReference type="NCBI Taxonomy" id="61284"/>
    <lineage>
        <taxon>Eukaryota</taxon>
        <taxon>Fungi</taxon>
        <taxon>Dikarya</taxon>
        <taxon>Ascomycota</taxon>
        <taxon>Pezizomycotina</taxon>
        <taxon>Sordariomycetes</taxon>
        <taxon>Hypocreomycetidae</taxon>
        <taxon>Hypocreales</taxon>
        <taxon>Nectriaceae</taxon>
        <taxon>Fusarium</taxon>
        <taxon>Fusarium tricinctum species complex</taxon>
    </lineage>
</organism>
<dbReference type="Pfam" id="PF07859">
    <property type="entry name" value="Abhydrolase_3"/>
    <property type="match status" value="1"/>
</dbReference>
<keyword evidence="1" id="KW-0378">Hydrolase</keyword>